<name>A0A0V1FF41_TRIPS</name>
<sequence length="64" mass="7357">MTSSNNGECPSPIQTFRHRDHRVYGHLSIHYLMNRLQADPVPLKSDQDSNEISLEICSVIQFVM</sequence>
<protein>
    <submittedName>
        <fullName evidence="1">Uncharacterized protein</fullName>
    </submittedName>
</protein>
<proteinExistence type="predicted"/>
<gene>
    <name evidence="1" type="ORF">T4D_13195</name>
</gene>
<evidence type="ECO:0000313" key="2">
    <source>
        <dbReference type="Proteomes" id="UP000054995"/>
    </source>
</evidence>
<organism evidence="1 2">
    <name type="scientific">Trichinella pseudospiralis</name>
    <name type="common">Parasitic roundworm</name>
    <dbReference type="NCBI Taxonomy" id="6337"/>
    <lineage>
        <taxon>Eukaryota</taxon>
        <taxon>Metazoa</taxon>
        <taxon>Ecdysozoa</taxon>
        <taxon>Nematoda</taxon>
        <taxon>Enoplea</taxon>
        <taxon>Dorylaimia</taxon>
        <taxon>Trichinellida</taxon>
        <taxon>Trichinellidae</taxon>
        <taxon>Trichinella</taxon>
    </lineage>
</organism>
<dbReference type="Proteomes" id="UP000054995">
    <property type="component" value="Unassembled WGS sequence"/>
</dbReference>
<keyword evidence="2" id="KW-1185">Reference proteome</keyword>
<reference evidence="1 2" key="1">
    <citation type="submission" date="2015-01" db="EMBL/GenBank/DDBJ databases">
        <title>Evolution of Trichinella species and genotypes.</title>
        <authorList>
            <person name="Korhonen P.K."/>
            <person name="Edoardo P."/>
            <person name="Giuseppe L.R."/>
            <person name="Gasser R.B."/>
        </authorList>
    </citation>
    <scope>NUCLEOTIDE SEQUENCE [LARGE SCALE GENOMIC DNA]</scope>
    <source>
        <strain evidence="1">ISS470</strain>
    </source>
</reference>
<comment type="caution">
    <text evidence="1">The sequence shown here is derived from an EMBL/GenBank/DDBJ whole genome shotgun (WGS) entry which is preliminary data.</text>
</comment>
<evidence type="ECO:0000313" key="1">
    <source>
        <dbReference type="EMBL" id="KRY84517.1"/>
    </source>
</evidence>
<dbReference type="EMBL" id="JYDT01000112">
    <property type="protein sequence ID" value="KRY84517.1"/>
    <property type="molecule type" value="Genomic_DNA"/>
</dbReference>
<accession>A0A0V1FF41</accession>
<dbReference type="AlphaFoldDB" id="A0A0V1FF41"/>